<reference evidence="5 6" key="1">
    <citation type="submission" date="2024-05" db="EMBL/GenBank/DDBJ databases">
        <authorList>
            <person name="Park S."/>
        </authorList>
    </citation>
    <scope>NUCLEOTIDE SEQUENCE [LARGE SCALE GENOMIC DNA]</scope>
    <source>
        <strain evidence="5 6">DGU5</strain>
    </source>
</reference>
<dbReference type="InterPro" id="IPR018060">
    <property type="entry name" value="HTH_AraC"/>
</dbReference>
<dbReference type="Proteomes" id="UP001484535">
    <property type="component" value="Unassembled WGS sequence"/>
</dbReference>
<dbReference type="SUPFAM" id="SSF46689">
    <property type="entry name" value="Homeodomain-like"/>
    <property type="match status" value="1"/>
</dbReference>
<comment type="caution">
    <text evidence="5">The sequence shown here is derived from an EMBL/GenBank/DDBJ whole genome shotgun (WGS) entry which is preliminary data.</text>
</comment>
<dbReference type="InterPro" id="IPR020449">
    <property type="entry name" value="Tscrpt_reg_AraC-type_HTH"/>
</dbReference>
<dbReference type="InterPro" id="IPR009057">
    <property type="entry name" value="Homeodomain-like_sf"/>
</dbReference>
<dbReference type="Gene3D" id="1.10.10.60">
    <property type="entry name" value="Homeodomain-like"/>
    <property type="match status" value="1"/>
</dbReference>
<organism evidence="5 6">
    <name type="scientific">Aurantiacibacter flavus</name>
    <dbReference type="NCBI Taxonomy" id="3145232"/>
    <lineage>
        <taxon>Bacteria</taxon>
        <taxon>Pseudomonadati</taxon>
        <taxon>Pseudomonadota</taxon>
        <taxon>Alphaproteobacteria</taxon>
        <taxon>Sphingomonadales</taxon>
        <taxon>Erythrobacteraceae</taxon>
        <taxon>Aurantiacibacter</taxon>
    </lineage>
</organism>
<keyword evidence="6" id="KW-1185">Reference proteome</keyword>
<dbReference type="RefSeq" id="WP_346784177.1">
    <property type="nucleotide sequence ID" value="NZ_JBDLBR010000002.1"/>
</dbReference>
<evidence type="ECO:0000259" key="4">
    <source>
        <dbReference type="PROSITE" id="PS01124"/>
    </source>
</evidence>
<evidence type="ECO:0000313" key="6">
    <source>
        <dbReference type="Proteomes" id="UP001484535"/>
    </source>
</evidence>
<evidence type="ECO:0000256" key="3">
    <source>
        <dbReference type="ARBA" id="ARBA00023163"/>
    </source>
</evidence>
<keyword evidence="1" id="KW-0805">Transcription regulation</keyword>
<dbReference type="SMART" id="SM00342">
    <property type="entry name" value="HTH_ARAC"/>
    <property type="match status" value="1"/>
</dbReference>
<sequence length="322" mass="36505">MDWLRARDVKVDVLLDASGIVPHLHEETQGFVPLATYVAFFERAAEATGIQHLGLRIGKIEDPANLGLMGTLFMSAPSLVDALNYFTQHLHVMQESTLNRLTLCGDTAEIEYRVLDASILTRRQDAEFSIAANASFVDAFSGGRLRPREVHLEHSCHGPYADYQNYFRCDVFFDQPTNRLIYDREGFNRRNPASRPMLAELIAEHLARSSRNEETLCDLTGRVQMLLGGGLSREADVAEELRMSVSTLFRRLKAEGQSFRQLALEERMVRARRMLLATDRPIVDIALMLGYSESSSFTRAFRKVTGMTPNMYRRHPSQRMSA</sequence>
<dbReference type="Pfam" id="PF12625">
    <property type="entry name" value="Arabinose_bd"/>
    <property type="match status" value="1"/>
</dbReference>
<evidence type="ECO:0000256" key="2">
    <source>
        <dbReference type="ARBA" id="ARBA00023125"/>
    </source>
</evidence>
<gene>
    <name evidence="5" type="ORF">ABDJ38_06025</name>
</gene>
<feature type="domain" description="HTH araC/xylS-type" evidence="4">
    <location>
        <begin position="236"/>
        <end position="315"/>
    </location>
</feature>
<dbReference type="EMBL" id="JBDLBR010000002">
    <property type="protein sequence ID" value="MEN7536724.1"/>
    <property type="molecule type" value="Genomic_DNA"/>
</dbReference>
<accession>A0ABV0CV25</accession>
<name>A0ABV0CV25_9SPHN</name>
<dbReference type="PANTHER" id="PTHR47894">
    <property type="entry name" value="HTH-TYPE TRANSCRIPTIONAL REGULATOR GADX"/>
    <property type="match status" value="1"/>
</dbReference>
<evidence type="ECO:0000256" key="1">
    <source>
        <dbReference type="ARBA" id="ARBA00023015"/>
    </source>
</evidence>
<dbReference type="PROSITE" id="PS00041">
    <property type="entry name" value="HTH_ARAC_FAMILY_1"/>
    <property type="match status" value="1"/>
</dbReference>
<dbReference type="Pfam" id="PF12833">
    <property type="entry name" value="HTH_18"/>
    <property type="match status" value="1"/>
</dbReference>
<dbReference type="PROSITE" id="PS01124">
    <property type="entry name" value="HTH_ARAC_FAMILY_2"/>
    <property type="match status" value="1"/>
</dbReference>
<keyword evidence="3" id="KW-0804">Transcription</keyword>
<dbReference type="InterPro" id="IPR032687">
    <property type="entry name" value="AraC-type_N"/>
</dbReference>
<protein>
    <submittedName>
        <fullName evidence="5">AraC family transcriptional regulator</fullName>
    </submittedName>
</protein>
<dbReference type="InterPro" id="IPR018062">
    <property type="entry name" value="HTH_AraC-typ_CS"/>
</dbReference>
<dbReference type="PANTHER" id="PTHR47894:SF4">
    <property type="entry name" value="HTH-TYPE TRANSCRIPTIONAL REGULATOR GADX"/>
    <property type="match status" value="1"/>
</dbReference>
<evidence type="ECO:0000313" key="5">
    <source>
        <dbReference type="EMBL" id="MEN7536724.1"/>
    </source>
</evidence>
<keyword evidence="2" id="KW-0238">DNA-binding</keyword>
<dbReference type="PRINTS" id="PR00032">
    <property type="entry name" value="HTHARAC"/>
</dbReference>
<proteinExistence type="predicted"/>